<dbReference type="EMBL" id="JBHLZU010000012">
    <property type="protein sequence ID" value="MFB9905495.1"/>
    <property type="molecule type" value="Genomic_DNA"/>
</dbReference>
<organism evidence="2 3">
    <name type="scientific">Allokutzneria oryzae</name>
    <dbReference type="NCBI Taxonomy" id="1378989"/>
    <lineage>
        <taxon>Bacteria</taxon>
        <taxon>Bacillati</taxon>
        <taxon>Actinomycetota</taxon>
        <taxon>Actinomycetes</taxon>
        <taxon>Pseudonocardiales</taxon>
        <taxon>Pseudonocardiaceae</taxon>
        <taxon>Allokutzneria</taxon>
    </lineage>
</organism>
<gene>
    <name evidence="2" type="ORF">ACFFQA_16290</name>
</gene>
<name>A0ABV5ZX66_9PSEU</name>
<comment type="caution">
    <text evidence="2">The sequence shown here is derived from an EMBL/GenBank/DDBJ whole genome shotgun (WGS) entry which is preliminary data.</text>
</comment>
<keyword evidence="3" id="KW-1185">Reference proteome</keyword>
<dbReference type="RefSeq" id="WP_377852794.1">
    <property type="nucleotide sequence ID" value="NZ_JBHLZU010000012.1"/>
</dbReference>
<sequence>MSESHVTAVEFDQFGHMLSGLDGQQRQGAVSAAFPTTGIGRVDQGVDASHLRDSAGVRPKGRAPPGWPIGSTTSPRNWSRLPSV</sequence>
<feature type="region of interest" description="Disordered" evidence="1">
    <location>
        <begin position="54"/>
        <end position="84"/>
    </location>
</feature>
<proteinExistence type="predicted"/>
<evidence type="ECO:0000313" key="2">
    <source>
        <dbReference type="EMBL" id="MFB9905495.1"/>
    </source>
</evidence>
<accession>A0ABV5ZX66</accession>
<evidence type="ECO:0000313" key="3">
    <source>
        <dbReference type="Proteomes" id="UP001589693"/>
    </source>
</evidence>
<reference evidence="2 3" key="1">
    <citation type="submission" date="2024-09" db="EMBL/GenBank/DDBJ databases">
        <authorList>
            <person name="Sun Q."/>
            <person name="Mori K."/>
        </authorList>
    </citation>
    <scope>NUCLEOTIDE SEQUENCE [LARGE SCALE GENOMIC DNA]</scope>
    <source>
        <strain evidence="2 3">TBRC 7907</strain>
    </source>
</reference>
<dbReference type="Proteomes" id="UP001589693">
    <property type="component" value="Unassembled WGS sequence"/>
</dbReference>
<feature type="compositionally biased region" description="Polar residues" evidence="1">
    <location>
        <begin position="70"/>
        <end position="84"/>
    </location>
</feature>
<evidence type="ECO:0000256" key="1">
    <source>
        <dbReference type="SAM" id="MobiDB-lite"/>
    </source>
</evidence>
<protein>
    <submittedName>
        <fullName evidence="2">Uncharacterized protein</fullName>
    </submittedName>
</protein>